<gene>
    <name evidence="1" type="ORF">RGR602_PB00230</name>
</gene>
<keyword evidence="1" id="KW-0614">Plasmid</keyword>
<organism evidence="1 2">
    <name type="scientific">Rhizobium gallicum bv. gallicum R602sp</name>
    <dbReference type="NCBI Taxonomy" id="1041138"/>
    <lineage>
        <taxon>Bacteria</taxon>
        <taxon>Pseudomonadati</taxon>
        <taxon>Pseudomonadota</taxon>
        <taxon>Alphaproteobacteria</taxon>
        <taxon>Hyphomicrobiales</taxon>
        <taxon>Rhizobiaceae</taxon>
        <taxon>Rhizobium/Agrobacterium group</taxon>
        <taxon>Rhizobium</taxon>
    </lineage>
</organism>
<proteinExistence type="predicted"/>
<evidence type="ECO:0000313" key="2">
    <source>
        <dbReference type="Proteomes" id="UP000031368"/>
    </source>
</evidence>
<protein>
    <submittedName>
        <fullName evidence="1">Uncharacterized protein</fullName>
    </submittedName>
</protein>
<name>A0A0B4XB40_9HYPH</name>
<dbReference type="KEGG" id="rga:RGR602_PB00230"/>
<reference evidence="1 2" key="1">
    <citation type="submission" date="2013-11" db="EMBL/GenBank/DDBJ databases">
        <title>Complete genome sequence of Rhizobium gallicum bv. gallicum R602.</title>
        <authorList>
            <person name="Bustos P."/>
            <person name="Santamaria R.I."/>
            <person name="Lozano L."/>
            <person name="Acosta J.L."/>
            <person name="Ormeno-Orrillo E."/>
            <person name="Rogel M.A."/>
            <person name="Romero D."/>
            <person name="Cevallos M.A."/>
            <person name="Martinez-Romero E."/>
            <person name="Gonzalez V."/>
        </authorList>
    </citation>
    <scope>NUCLEOTIDE SEQUENCE [LARGE SCALE GENOMIC DNA]</scope>
    <source>
        <strain evidence="1 2">R602</strain>
        <plasmid evidence="1 2">pRgalR602b</plasmid>
    </source>
</reference>
<dbReference type="AlphaFoldDB" id="A0A0B4XB40"/>
<keyword evidence="2" id="KW-1185">Reference proteome</keyword>
<dbReference type="HOGENOM" id="CLU_185307_0_0_5"/>
<evidence type="ECO:0000313" key="1">
    <source>
        <dbReference type="EMBL" id="AJD43767.1"/>
    </source>
</evidence>
<sequence length="91" mass="9668">MQVLDLKPVAHRSGGRMLHVANFDMQLSDNVAIYGMRLLRAPNGDHVSYAPTALGGRRSVTFGGPLPEAITAAALRTFMELDTANGATSAE</sequence>
<geneLocation type="plasmid" evidence="1 2">
    <name>pRgalR602b</name>
</geneLocation>
<dbReference type="EMBL" id="CP006879">
    <property type="protein sequence ID" value="AJD43767.1"/>
    <property type="molecule type" value="Genomic_DNA"/>
</dbReference>
<dbReference type="Proteomes" id="UP000031368">
    <property type="component" value="Plasmid pRgalR602b"/>
</dbReference>
<accession>A0A0B4XB40</accession>